<reference evidence="8" key="1">
    <citation type="journal article" date="2019" name="Int. J. Syst. Evol. Microbiol.">
        <title>The Global Catalogue of Microorganisms (GCM) 10K type strain sequencing project: providing services to taxonomists for standard genome sequencing and annotation.</title>
        <authorList>
            <consortium name="The Broad Institute Genomics Platform"/>
            <consortium name="The Broad Institute Genome Sequencing Center for Infectious Disease"/>
            <person name="Wu L."/>
            <person name="Ma J."/>
        </authorList>
    </citation>
    <scope>NUCLEOTIDE SEQUENCE [LARGE SCALE GENOMIC DNA]</scope>
    <source>
        <strain evidence="8">CCM 7403</strain>
    </source>
</reference>
<evidence type="ECO:0000259" key="6">
    <source>
        <dbReference type="PROSITE" id="PS50977"/>
    </source>
</evidence>
<dbReference type="SUPFAM" id="SSF46689">
    <property type="entry name" value="Homeodomain-like"/>
    <property type="match status" value="1"/>
</dbReference>
<evidence type="ECO:0000256" key="5">
    <source>
        <dbReference type="PROSITE-ProRule" id="PRU00335"/>
    </source>
</evidence>
<dbReference type="Gene3D" id="1.10.357.10">
    <property type="entry name" value="Tetracycline Repressor, domain 2"/>
    <property type="match status" value="1"/>
</dbReference>
<dbReference type="Gene3D" id="1.10.10.60">
    <property type="entry name" value="Homeodomain-like"/>
    <property type="match status" value="1"/>
</dbReference>
<dbReference type="InterPro" id="IPR009057">
    <property type="entry name" value="Homeodomain-like_sf"/>
</dbReference>
<dbReference type="RefSeq" id="WP_229721480.1">
    <property type="nucleotide sequence ID" value="NZ_BMCK01000002.1"/>
</dbReference>
<gene>
    <name evidence="7" type="ORF">GCM10007231_15360</name>
</gene>
<dbReference type="PRINTS" id="PR00400">
    <property type="entry name" value="TETREPRESSOR"/>
</dbReference>
<protein>
    <submittedName>
        <fullName evidence="7">Transcriptional regulator, TetR family protein</fullName>
    </submittedName>
</protein>
<name>A0ABQ1Q882_9ACTN</name>
<dbReference type="Pfam" id="PF02909">
    <property type="entry name" value="TetR_C_1"/>
    <property type="match status" value="1"/>
</dbReference>
<dbReference type="InterPro" id="IPR001647">
    <property type="entry name" value="HTH_TetR"/>
</dbReference>
<dbReference type="InterPro" id="IPR050109">
    <property type="entry name" value="HTH-type_TetR-like_transc_reg"/>
</dbReference>
<keyword evidence="2" id="KW-0805">Transcription regulation</keyword>
<keyword evidence="4" id="KW-0804">Transcription</keyword>
<dbReference type="Pfam" id="PF00440">
    <property type="entry name" value="TetR_N"/>
    <property type="match status" value="1"/>
</dbReference>
<dbReference type="PANTHER" id="PTHR30055">
    <property type="entry name" value="HTH-TYPE TRANSCRIPTIONAL REGULATOR RUTR"/>
    <property type="match status" value="1"/>
</dbReference>
<evidence type="ECO:0000256" key="4">
    <source>
        <dbReference type="ARBA" id="ARBA00023163"/>
    </source>
</evidence>
<evidence type="ECO:0000256" key="1">
    <source>
        <dbReference type="ARBA" id="ARBA00022491"/>
    </source>
</evidence>
<evidence type="ECO:0000313" key="8">
    <source>
        <dbReference type="Proteomes" id="UP000630594"/>
    </source>
</evidence>
<feature type="DNA-binding region" description="H-T-H motif" evidence="5">
    <location>
        <begin position="29"/>
        <end position="48"/>
    </location>
</feature>
<keyword evidence="3 5" id="KW-0238">DNA-binding</keyword>
<keyword evidence="1" id="KW-0678">Repressor</keyword>
<dbReference type="EMBL" id="BMCK01000002">
    <property type="protein sequence ID" value="GGD17314.1"/>
    <property type="molecule type" value="Genomic_DNA"/>
</dbReference>
<evidence type="ECO:0000256" key="2">
    <source>
        <dbReference type="ARBA" id="ARBA00023015"/>
    </source>
</evidence>
<dbReference type="Proteomes" id="UP000630594">
    <property type="component" value="Unassembled WGS sequence"/>
</dbReference>
<proteinExistence type="predicted"/>
<comment type="caution">
    <text evidence="7">The sequence shown here is derived from an EMBL/GenBank/DDBJ whole genome shotgun (WGS) entry which is preliminary data.</text>
</comment>
<dbReference type="InterPro" id="IPR003012">
    <property type="entry name" value="Tet_transcr_reg_TetR"/>
</dbReference>
<accession>A0ABQ1Q882</accession>
<dbReference type="PROSITE" id="PS50977">
    <property type="entry name" value="HTH_TETR_2"/>
    <property type="match status" value="1"/>
</dbReference>
<dbReference type="InterPro" id="IPR004111">
    <property type="entry name" value="Repressor_TetR_C"/>
</dbReference>
<dbReference type="PRINTS" id="PR00455">
    <property type="entry name" value="HTHTETR"/>
</dbReference>
<evidence type="ECO:0000256" key="3">
    <source>
        <dbReference type="ARBA" id="ARBA00023125"/>
    </source>
</evidence>
<dbReference type="InterPro" id="IPR036271">
    <property type="entry name" value="Tet_transcr_reg_TetR-rel_C_sf"/>
</dbReference>
<sequence length="192" mass="20524">MEVPLRHHRSDVVEHAIAVLDSYGLADLTMRRLAAELDVRPSALYHHFANKQTLLAAVADELLTRGLRPLDAGEWDARLTQAASQLRDALLAWRDGAELVATVHAFGLGGQAAYDHVAQALEGSGLDEQWRATAARTVLHLVFGHATAEQTQVQASSAGAIDAEPGGVDDFADGLSLVVAGIRAEVQSRHTP</sequence>
<feature type="domain" description="HTH tetR-type" evidence="6">
    <location>
        <begin position="6"/>
        <end position="66"/>
    </location>
</feature>
<keyword evidence="8" id="KW-1185">Reference proteome</keyword>
<evidence type="ECO:0000313" key="7">
    <source>
        <dbReference type="EMBL" id="GGD17314.1"/>
    </source>
</evidence>
<dbReference type="PANTHER" id="PTHR30055:SF151">
    <property type="entry name" value="TRANSCRIPTIONAL REGULATORY PROTEIN"/>
    <property type="match status" value="1"/>
</dbReference>
<dbReference type="SUPFAM" id="SSF48498">
    <property type="entry name" value="Tetracyclin repressor-like, C-terminal domain"/>
    <property type="match status" value="1"/>
</dbReference>
<organism evidence="7 8">
    <name type="scientific">Nocardioides daphniae</name>
    <dbReference type="NCBI Taxonomy" id="402297"/>
    <lineage>
        <taxon>Bacteria</taxon>
        <taxon>Bacillati</taxon>
        <taxon>Actinomycetota</taxon>
        <taxon>Actinomycetes</taxon>
        <taxon>Propionibacteriales</taxon>
        <taxon>Nocardioidaceae</taxon>
        <taxon>Nocardioides</taxon>
    </lineage>
</organism>